<reference evidence="7 8" key="2">
    <citation type="submission" date="2018-11" db="EMBL/GenBank/DDBJ databases">
        <authorList>
            <consortium name="Pathogen Informatics"/>
        </authorList>
    </citation>
    <scope>NUCLEOTIDE SEQUENCE [LARGE SCALE GENOMIC DNA]</scope>
</reference>
<dbReference type="WBParaSite" id="SBAD_0000075001-mRNA-1">
    <property type="protein sequence ID" value="SBAD_0000075001-mRNA-1"/>
    <property type="gene ID" value="SBAD_0000075001"/>
</dbReference>
<dbReference type="PROSITE" id="PS50262">
    <property type="entry name" value="G_PROTEIN_RECEP_F1_2"/>
    <property type="match status" value="1"/>
</dbReference>
<feature type="transmembrane region" description="Helical" evidence="5">
    <location>
        <begin position="52"/>
        <end position="76"/>
    </location>
</feature>
<dbReference type="SUPFAM" id="SSF81321">
    <property type="entry name" value="Family A G protein-coupled receptor-like"/>
    <property type="match status" value="1"/>
</dbReference>
<dbReference type="InterPro" id="IPR017452">
    <property type="entry name" value="GPCR_Rhodpsn_7TM"/>
</dbReference>
<feature type="transmembrane region" description="Helical" evidence="5">
    <location>
        <begin position="96"/>
        <end position="124"/>
    </location>
</feature>
<keyword evidence="2 5" id="KW-0812">Transmembrane</keyword>
<name>A0A183IAT3_9BILA</name>
<organism evidence="9">
    <name type="scientific">Soboliphyme baturini</name>
    <dbReference type="NCBI Taxonomy" id="241478"/>
    <lineage>
        <taxon>Eukaryota</taxon>
        <taxon>Metazoa</taxon>
        <taxon>Ecdysozoa</taxon>
        <taxon>Nematoda</taxon>
        <taxon>Enoplea</taxon>
        <taxon>Dorylaimia</taxon>
        <taxon>Dioctophymatida</taxon>
        <taxon>Dioctophymatoidea</taxon>
        <taxon>Soboliphymatidae</taxon>
        <taxon>Soboliphyme</taxon>
    </lineage>
</organism>
<evidence type="ECO:0000256" key="3">
    <source>
        <dbReference type="ARBA" id="ARBA00022989"/>
    </source>
</evidence>
<dbReference type="OrthoDB" id="5916187at2759"/>
<dbReference type="InterPro" id="IPR047130">
    <property type="entry name" value="7TM_GPCR_Srsx_nematod"/>
</dbReference>
<dbReference type="Gene3D" id="1.20.1070.10">
    <property type="entry name" value="Rhodopsin 7-helix transmembrane proteins"/>
    <property type="match status" value="1"/>
</dbReference>
<comment type="subcellular location">
    <subcellularLocation>
        <location evidence="1">Membrane</location>
    </subcellularLocation>
</comment>
<keyword evidence="4 5" id="KW-0472">Membrane</keyword>
<evidence type="ECO:0000256" key="5">
    <source>
        <dbReference type="SAM" id="Phobius"/>
    </source>
</evidence>
<feature type="domain" description="G-protein coupled receptors family 1 profile" evidence="6">
    <location>
        <begin position="1"/>
        <end position="195"/>
    </location>
</feature>
<dbReference type="EMBL" id="UZAM01006613">
    <property type="protein sequence ID" value="VDO91928.1"/>
    <property type="molecule type" value="Genomic_DNA"/>
</dbReference>
<proteinExistence type="predicted"/>
<dbReference type="PANTHER" id="PTHR23360">
    <property type="entry name" value="G-PROTEIN COUPLED RECEPTORS FAMILY 1 PROFILE DOMAIN-CONTAINING PROTEIN-RELATED"/>
    <property type="match status" value="1"/>
</dbReference>
<evidence type="ECO:0000313" key="9">
    <source>
        <dbReference type="WBParaSite" id="SBAD_0000075001-mRNA-1"/>
    </source>
</evidence>
<sequence>MNRWECLLKRAHVTLYNTGEDLMSSLLLLISLDRFVAMVSTEMYGKLSRKTVLLLLNLVVMSALIDGLFIWTYILLDGGEMVSAMCLQNSVVPRLQYFIHVYFMLFASYASVVIYVAAIICSRMQRQADVYSWQLKREMIVTKRLAFIIISNFVLNAVPLTVFTSVKYESNIFEVLNLFIWRLTSLDQIMQILLYAWLHPDVHKCMANLFRSLLRQNQIQPQEQTDCM</sequence>
<accession>A0A183IAT3</accession>
<dbReference type="GO" id="GO:0016020">
    <property type="term" value="C:membrane"/>
    <property type="evidence" value="ECO:0007669"/>
    <property type="project" value="UniProtKB-SubCell"/>
</dbReference>
<keyword evidence="3 5" id="KW-1133">Transmembrane helix</keyword>
<keyword evidence="8" id="KW-1185">Reference proteome</keyword>
<evidence type="ECO:0000256" key="1">
    <source>
        <dbReference type="ARBA" id="ARBA00004370"/>
    </source>
</evidence>
<evidence type="ECO:0000313" key="7">
    <source>
        <dbReference type="EMBL" id="VDO91928.1"/>
    </source>
</evidence>
<evidence type="ECO:0000313" key="8">
    <source>
        <dbReference type="Proteomes" id="UP000270296"/>
    </source>
</evidence>
<evidence type="ECO:0000259" key="6">
    <source>
        <dbReference type="PROSITE" id="PS50262"/>
    </source>
</evidence>
<evidence type="ECO:0000256" key="4">
    <source>
        <dbReference type="ARBA" id="ARBA00023136"/>
    </source>
</evidence>
<gene>
    <name evidence="7" type="ORF">SBAD_LOCUS727</name>
</gene>
<protein>
    <submittedName>
        <fullName evidence="9">G_PROTEIN_RECEP_F1_2 domain-containing protein</fullName>
    </submittedName>
</protein>
<feature type="transmembrane region" description="Helical" evidence="5">
    <location>
        <begin position="178"/>
        <end position="198"/>
    </location>
</feature>
<feature type="transmembrane region" description="Helical" evidence="5">
    <location>
        <begin position="145"/>
        <end position="166"/>
    </location>
</feature>
<reference evidence="9" key="1">
    <citation type="submission" date="2016-06" db="UniProtKB">
        <authorList>
            <consortium name="WormBaseParasite"/>
        </authorList>
    </citation>
    <scope>IDENTIFICATION</scope>
</reference>
<dbReference type="PANTHER" id="PTHR23360:SF26">
    <property type="entry name" value="G-PROTEIN COUPLED RECEPTORS FAMILY 1 PROFILE DOMAIN-CONTAINING PROTEIN"/>
    <property type="match status" value="1"/>
</dbReference>
<dbReference type="Proteomes" id="UP000270296">
    <property type="component" value="Unassembled WGS sequence"/>
</dbReference>
<evidence type="ECO:0000256" key="2">
    <source>
        <dbReference type="ARBA" id="ARBA00022692"/>
    </source>
</evidence>
<dbReference type="AlphaFoldDB" id="A0A183IAT3"/>